<keyword evidence="6 15" id="KW-0812">Transmembrane</keyword>
<evidence type="ECO:0000256" key="5">
    <source>
        <dbReference type="ARBA" id="ARBA00022553"/>
    </source>
</evidence>
<comment type="subcellular location">
    <subcellularLocation>
        <location evidence="2">Cell membrane</location>
        <topology evidence="2">Multi-pass membrane protein</topology>
    </subcellularLocation>
</comment>
<keyword evidence="11 15" id="KW-0472">Membrane</keyword>
<dbReference type="GO" id="GO:0000155">
    <property type="term" value="F:phosphorelay sensor kinase activity"/>
    <property type="evidence" value="ECO:0007669"/>
    <property type="project" value="InterPro"/>
</dbReference>
<keyword evidence="8" id="KW-0067">ATP-binding</keyword>
<evidence type="ECO:0000256" key="9">
    <source>
        <dbReference type="ARBA" id="ARBA00022989"/>
    </source>
</evidence>
<organism evidence="19 20">
    <name type="scientific">Methyloceanibacter marginalis</name>
    <dbReference type="NCBI Taxonomy" id="1774971"/>
    <lineage>
        <taxon>Bacteria</taxon>
        <taxon>Pseudomonadati</taxon>
        <taxon>Pseudomonadota</taxon>
        <taxon>Alphaproteobacteria</taxon>
        <taxon>Hyphomicrobiales</taxon>
        <taxon>Hyphomicrobiaceae</taxon>
        <taxon>Methyloceanibacter</taxon>
    </lineage>
</organism>
<dbReference type="InterPro" id="IPR008207">
    <property type="entry name" value="Sig_transdc_His_kin_Hpt_dom"/>
</dbReference>
<feature type="transmembrane region" description="Helical" evidence="15">
    <location>
        <begin position="461"/>
        <end position="480"/>
    </location>
</feature>
<dbReference type="SUPFAM" id="SSF52172">
    <property type="entry name" value="CheY-like"/>
    <property type="match status" value="1"/>
</dbReference>
<feature type="transmembrane region" description="Helical" evidence="15">
    <location>
        <begin position="215"/>
        <end position="236"/>
    </location>
</feature>
<feature type="transmembrane region" description="Helical" evidence="15">
    <location>
        <begin position="32"/>
        <end position="55"/>
    </location>
</feature>
<dbReference type="InterPro" id="IPR036097">
    <property type="entry name" value="HisK_dim/P_sf"/>
</dbReference>
<evidence type="ECO:0000313" key="19">
    <source>
        <dbReference type="EMBL" id="ODS01852.1"/>
    </source>
</evidence>
<dbReference type="InterPro" id="IPR036890">
    <property type="entry name" value="HATPase_C_sf"/>
</dbReference>
<dbReference type="PRINTS" id="PR00344">
    <property type="entry name" value="BCTRLSENSOR"/>
</dbReference>
<dbReference type="CDD" id="cd17546">
    <property type="entry name" value="REC_hyHK_CKI1_RcsC-like"/>
    <property type="match status" value="1"/>
</dbReference>
<name>A0A1E3W8N1_9HYPH</name>
<feature type="transmembrane region" description="Helical" evidence="15">
    <location>
        <begin position="185"/>
        <end position="203"/>
    </location>
</feature>
<keyword evidence="7" id="KW-0547">Nucleotide-binding</keyword>
<dbReference type="PANTHER" id="PTHR45339:SF1">
    <property type="entry name" value="HYBRID SIGNAL TRANSDUCTION HISTIDINE KINASE J"/>
    <property type="match status" value="1"/>
</dbReference>
<dbReference type="InterPro" id="IPR011006">
    <property type="entry name" value="CheY-like_superfamily"/>
</dbReference>
<evidence type="ECO:0000256" key="12">
    <source>
        <dbReference type="PROSITE-ProRule" id="PRU00110"/>
    </source>
</evidence>
<dbReference type="Pfam" id="PF02518">
    <property type="entry name" value="HATPase_c"/>
    <property type="match status" value="1"/>
</dbReference>
<dbReference type="PANTHER" id="PTHR45339">
    <property type="entry name" value="HYBRID SIGNAL TRANSDUCTION HISTIDINE KINASE J"/>
    <property type="match status" value="1"/>
</dbReference>
<feature type="transmembrane region" description="Helical" evidence="15">
    <location>
        <begin position="427"/>
        <end position="449"/>
    </location>
</feature>
<dbReference type="InterPro" id="IPR003594">
    <property type="entry name" value="HATPase_dom"/>
</dbReference>
<dbReference type="Pfam" id="PF05231">
    <property type="entry name" value="MASE1"/>
    <property type="match status" value="1"/>
</dbReference>
<dbReference type="CDD" id="cd00088">
    <property type="entry name" value="HPT"/>
    <property type="match status" value="1"/>
</dbReference>
<dbReference type="InterPro" id="IPR004358">
    <property type="entry name" value="Sig_transdc_His_kin-like_C"/>
</dbReference>
<protein>
    <recommendedName>
        <fullName evidence="3">histidine kinase</fullName>
        <ecNumber evidence="3">2.7.13.3</ecNumber>
    </recommendedName>
</protein>
<gene>
    <name evidence="19" type="ORF">AUC71_02860</name>
</gene>
<keyword evidence="5 13" id="KW-0597">Phosphoprotein</keyword>
<dbReference type="Proteomes" id="UP000095042">
    <property type="component" value="Unassembled WGS sequence"/>
</dbReference>
<reference evidence="19 20" key="1">
    <citation type="journal article" date="2016" name="Environ. Microbiol.">
        <title>New Methyloceanibacter diversity from North Sea sediments includes methanotroph containing solely the soluble methane monooxygenase.</title>
        <authorList>
            <person name="Vekeman B."/>
            <person name="Kerckhof F.M."/>
            <person name="Cremers G."/>
            <person name="de Vos P."/>
            <person name="Vandamme P."/>
            <person name="Boon N."/>
            <person name="Op den Camp H.J."/>
            <person name="Heylen K."/>
        </authorList>
    </citation>
    <scope>NUCLEOTIDE SEQUENCE [LARGE SCALE GENOMIC DNA]</scope>
    <source>
        <strain evidence="19 20">R-67177</strain>
    </source>
</reference>
<feature type="transmembrane region" description="Helical" evidence="15">
    <location>
        <begin position="359"/>
        <end position="378"/>
    </location>
</feature>
<dbReference type="AlphaFoldDB" id="A0A1E3W8N1"/>
<dbReference type="SUPFAM" id="SSF47226">
    <property type="entry name" value="Histidine-containing phosphotransfer domain, HPT domain"/>
    <property type="match status" value="1"/>
</dbReference>
<dbReference type="InterPro" id="IPR036641">
    <property type="entry name" value="HPT_dom_sf"/>
</dbReference>
<feature type="transmembrane region" description="Helical" evidence="15">
    <location>
        <begin position="161"/>
        <end position="178"/>
    </location>
</feature>
<evidence type="ECO:0000256" key="4">
    <source>
        <dbReference type="ARBA" id="ARBA00022475"/>
    </source>
</evidence>
<keyword evidence="14" id="KW-0175">Coiled coil</keyword>
<dbReference type="OrthoDB" id="9789782at2"/>
<evidence type="ECO:0000256" key="13">
    <source>
        <dbReference type="PROSITE-ProRule" id="PRU00169"/>
    </source>
</evidence>
<evidence type="ECO:0000259" key="17">
    <source>
        <dbReference type="PROSITE" id="PS50110"/>
    </source>
</evidence>
<dbReference type="FunFam" id="3.30.565.10:FF:000010">
    <property type="entry name" value="Sensor histidine kinase RcsC"/>
    <property type="match status" value="1"/>
</dbReference>
<dbReference type="PROSITE" id="PS50110">
    <property type="entry name" value="RESPONSE_REGULATORY"/>
    <property type="match status" value="1"/>
</dbReference>
<feature type="domain" description="Response regulatory" evidence="17">
    <location>
        <begin position="838"/>
        <end position="954"/>
    </location>
</feature>
<evidence type="ECO:0000256" key="15">
    <source>
        <dbReference type="SAM" id="Phobius"/>
    </source>
</evidence>
<dbReference type="InterPro" id="IPR007895">
    <property type="entry name" value="MASE1"/>
</dbReference>
<dbReference type="EMBL" id="LPWD01000423">
    <property type="protein sequence ID" value="ODS01852.1"/>
    <property type="molecule type" value="Genomic_DNA"/>
</dbReference>
<evidence type="ECO:0000256" key="1">
    <source>
        <dbReference type="ARBA" id="ARBA00000085"/>
    </source>
</evidence>
<evidence type="ECO:0000256" key="7">
    <source>
        <dbReference type="ARBA" id="ARBA00022741"/>
    </source>
</evidence>
<dbReference type="Gene3D" id="3.40.50.2300">
    <property type="match status" value="1"/>
</dbReference>
<dbReference type="Gene3D" id="1.10.287.130">
    <property type="match status" value="1"/>
</dbReference>
<keyword evidence="20" id="KW-1185">Reference proteome</keyword>
<evidence type="ECO:0000313" key="20">
    <source>
        <dbReference type="Proteomes" id="UP000095042"/>
    </source>
</evidence>
<evidence type="ECO:0000256" key="2">
    <source>
        <dbReference type="ARBA" id="ARBA00004651"/>
    </source>
</evidence>
<feature type="transmembrane region" description="Helical" evidence="15">
    <location>
        <begin position="67"/>
        <end position="92"/>
    </location>
</feature>
<dbReference type="GO" id="GO:0005524">
    <property type="term" value="F:ATP binding"/>
    <property type="evidence" value="ECO:0007669"/>
    <property type="project" value="UniProtKB-KW"/>
</dbReference>
<feature type="transmembrane region" description="Helical" evidence="15">
    <location>
        <begin position="104"/>
        <end position="126"/>
    </location>
</feature>
<feature type="transmembrane region" description="Helical" evidence="15">
    <location>
        <begin position="500"/>
        <end position="519"/>
    </location>
</feature>
<evidence type="ECO:0000256" key="14">
    <source>
        <dbReference type="SAM" id="Coils"/>
    </source>
</evidence>
<evidence type="ECO:0000256" key="11">
    <source>
        <dbReference type="ARBA" id="ARBA00023136"/>
    </source>
</evidence>
<feature type="transmembrane region" description="Helical" evidence="15">
    <location>
        <begin position="330"/>
        <end position="347"/>
    </location>
</feature>
<sequence>MRCDESAWASIALAAGVGSFVANLWLHESWPIGLSLAAANVLEIVVFSYVFRRLAGPRADVTKTRPLLLFLGLAVAVPVLSGLFAAIALSGIQGAAFYSVFWQWYSADALGLIIFAPALLAVNWGVLGHLAEAKSREVSLLLIPGLCLVVLFVFSQSSYPFLFMVSPALIFIAFRLGVGGAALGMLLTAIIALALGFSGYGPTQLVQGSDSQRLFVLQLFLAFTALTTLPVAAALSQNSQIRGGLRAAYRESKAAREARGRNVEIHEELHKEGVTQAFAGAERAATRLPVLARLCALFTIMLGILVLIGWSLGIGPLKSVLSGLETMKPITAVGFVLSGCLLYLRATPRHDGRTTAEQNALGATILVIGCVTLIKYWLGIDLVIGKSLIGAGWALDATRPMSVPSAVELILFAVAMRLPRRTRGSDLAFVATTMAGMLIALLVFAGYLYNLPLLYEPLPASSIALHTAIASFILFVGAALTRPKTGWVSLLAPGSVTASFAPWLLPGIVVLPIAMGWVLQEFIDTSILSPALGVDLFALLSVLLLVIVVWRTGVIANRLGRNLELQEQLEQTLRKARASAEEAAAAKSEFLANMTHELRTPLNSIVGFAGLLAKSPKLPAKSRRFAKIIDGSSQSLLALVNDILDFSSLEAGAVPLHPVPFSLPRLAEDIAASVSLMADEKNLKIKIERGGSVGAAHFGDAMRLHQVLLNLVNNALKFTSEGAVTIALSAAEHSDSVQHLRIEVRDTGIGISAEKIESIFGRFAQADASIHGKFGGTGLGLAISKRLIELMGGTIGADSVEGEGTTVWIELTLPCMNPESLIDDALDDEPEARMAGLRILVVDDVDLNRDLVAALLSPHGHIVDEVSGGAEAIEAVKTGSYDIILMDVQMPGMNGIDATRTIRGMGGFETLPIVAMTAQALTSQWETCREAGMSDHLPKPITPASLFAMLNKWADDADESSELLTYSDQELSGQIRDEFLSRCAHDLARVRLLLSSNSPSAFEELRRLAHRVAGTAAMVGLADLSQEAAALRDALANDTPTHDAESEEFLTRMEQLIEAA</sequence>
<feature type="transmembrane region" description="Helical" evidence="15">
    <location>
        <begin position="138"/>
        <end position="155"/>
    </location>
</feature>
<dbReference type="RefSeq" id="WP_069624800.1">
    <property type="nucleotide sequence ID" value="NZ_LPWD01000423.1"/>
</dbReference>
<evidence type="ECO:0000256" key="10">
    <source>
        <dbReference type="ARBA" id="ARBA00023012"/>
    </source>
</evidence>
<evidence type="ECO:0000256" key="8">
    <source>
        <dbReference type="ARBA" id="ARBA00022840"/>
    </source>
</evidence>
<feature type="domain" description="Histidine kinase" evidence="16">
    <location>
        <begin position="593"/>
        <end position="815"/>
    </location>
</feature>
<dbReference type="SMART" id="SM00387">
    <property type="entry name" value="HATPase_c"/>
    <property type="match status" value="1"/>
</dbReference>
<feature type="domain" description="HPt" evidence="18">
    <location>
        <begin position="968"/>
        <end position="1060"/>
    </location>
</feature>
<keyword evidence="10" id="KW-0902">Two-component regulatory system</keyword>
<evidence type="ECO:0000256" key="6">
    <source>
        <dbReference type="ARBA" id="ARBA00022692"/>
    </source>
</evidence>
<dbReference type="SMART" id="SM00388">
    <property type="entry name" value="HisKA"/>
    <property type="match status" value="1"/>
</dbReference>
<dbReference type="InterPro" id="IPR005467">
    <property type="entry name" value="His_kinase_dom"/>
</dbReference>
<dbReference type="Pfam" id="PF00072">
    <property type="entry name" value="Response_reg"/>
    <property type="match status" value="1"/>
</dbReference>
<evidence type="ECO:0000259" key="18">
    <source>
        <dbReference type="PROSITE" id="PS50894"/>
    </source>
</evidence>
<dbReference type="GO" id="GO:0005886">
    <property type="term" value="C:plasma membrane"/>
    <property type="evidence" value="ECO:0007669"/>
    <property type="project" value="UniProtKB-SubCell"/>
</dbReference>
<comment type="catalytic activity">
    <reaction evidence="1">
        <text>ATP + protein L-histidine = ADP + protein N-phospho-L-histidine.</text>
        <dbReference type="EC" id="2.7.13.3"/>
    </reaction>
</comment>
<keyword evidence="4" id="KW-1003">Cell membrane</keyword>
<dbReference type="SUPFAM" id="SSF47384">
    <property type="entry name" value="Homodimeric domain of signal transducing histidine kinase"/>
    <property type="match status" value="1"/>
</dbReference>
<keyword evidence="9 15" id="KW-1133">Transmembrane helix</keyword>
<comment type="caution">
    <text evidence="19">The sequence shown here is derived from an EMBL/GenBank/DDBJ whole genome shotgun (WGS) entry which is preliminary data.</text>
</comment>
<dbReference type="PROSITE" id="PS50109">
    <property type="entry name" value="HIS_KIN"/>
    <property type="match status" value="1"/>
</dbReference>
<dbReference type="CDD" id="cd16922">
    <property type="entry name" value="HATPase_EvgS-ArcB-TorS-like"/>
    <property type="match status" value="1"/>
</dbReference>
<dbReference type="CDD" id="cd00082">
    <property type="entry name" value="HisKA"/>
    <property type="match status" value="1"/>
</dbReference>
<feature type="coiled-coil region" evidence="14">
    <location>
        <begin position="562"/>
        <end position="589"/>
    </location>
</feature>
<dbReference type="Gene3D" id="3.30.565.10">
    <property type="entry name" value="Histidine kinase-like ATPase, C-terminal domain"/>
    <property type="match status" value="1"/>
</dbReference>
<dbReference type="PROSITE" id="PS50894">
    <property type="entry name" value="HPT"/>
    <property type="match status" value="1"/>
</dbReference>
<dbReference type="Pfam" id="PF00512">
    <property type="entry name" value="HisKA"/>
    <property type="match status" value="1"/>
</dbReference>
<proteinExistence type="predicted"/>
<dbReference type="SMART" id="SM00448">
    <property type="entry name" value="REC"/>
    <property type="match status" value="1"/>
</dbReference>
<evidence type="ECO:0000256" key="3">
    <source>
        <dbReference type="ARBA" id="ARBA00012438"/>
    </source>
</evidence>
<dbReference type="Gene3D" id="1.20.120.160">
    <property type="entry name" value="HPT domain"/>
    <property type="match status" value="1"/>
</dbReference>
<evidence type="ECO:0000259" key="16">
    <source>
        <dbReference type="PROSITE" id="PS50109"/>
    </source>
</evidence>
<dbReference type="EC" id="2.7.13.3" evidence="3"/>
<dbReference type="SUPFAM" id="SSF55874">
    <property type="entry name" value="ATPase domain of HSP90 chaperone/DNA topoisomerase II/histidine kinase"/>
    <property type="match status" value="1"/>
</dbReference>
<dbReference type="Pfam" id="PF01627">
    <property type="entry name" value="Hpt"/>
    <property type="match status" value="1"/>
</dbReference>
<feature type="transmembrane region" description="Helical" evidence="15">
    <location>
        <begin position="7"/>
        <end position="26"/>
    </location>
</feature>
<feature type="transmembrane region" description="Helical" evidence="15">
    <location>
        <begin position="290"/>
        <end position="310"/>
    </location>
</feature>
<feature type="transmembrane region" description="Helical" evidence="15">
    <location>
        <begin position="531"/>
        <end position="550"/>
    </location>
</feature>
<dbReference type="InterPro" id="IPR003661">
    <property type="entry name" value="HisK_dim/P_dom"/>
</dbReference>
<feature type="modified residue" description="Phosphohistidine" evidence="12">
    <location>
        <position position="1010"/>
    </location>
</feature>
<feature type="modified residue" description="4-aspartylphosphate" evidence="13">
    <location>
        <position position="887"/>
    </location>
</feature>
<accession>A0A1E3W8N1</accession>
<dbReference type="InterPro" id="IPR001789">
    <property type="entry name" value="Sig_transdc_resp-reg_receiver"/>
</dbReference>